<comment type="caution">
    <text evidence="2">The sequence shown here is derived from an EMBL/GenBank/DDBJ whole genome shotgun (WGS) entry which is preliminary data.</text>
</comment>
<keyword evidence="3" id="KW-1185">Reference proteome</keyword>
<dbReference type="RefSeq" id="WP_038069481.1">
    <property type="nucleotide sequence ID" value="NZ_FOVB01000001.1"/>
</dbReference>
<evidence type="ECO:0000313" key="3">
    <source>
        <dbReference type="Proteomes" id="UP000027725"/>
    </source>
</evidence>
<feature type="transmembrane region" description="Helical" evidence="1">
    <location>
        <begin position="50"/>
        <end position="73"/>
    </location>
</feature>
<name>A0A074U066_9RHOB</name>
<dbReference type="eggNOG" id="ENOG50334GT">
    <property type="taxonomic scope" value="Bacteria"/>
</dbReference>
<evidence type="ECO:0000256" key="1">
    <source>
        <dbReference type="SAM" id="Phobius"/>
    </source>
</evidence>
<dbReference type="Proteomes" id="UP000027725">
    <property type="component" value="Unassembled WGS sequence"/>
</dbReference>
<dbReference type="OrthoDB" id="7866534at2"/>
<dbReference type="EMBL" id="JHEH01000047">
    <property type="protein sequence ID" value="KEP68082.1"/>
    <property type="molecule type" value="Genomic_DNA"/>
</dbReference>
<dbReference type="STRING" id="1185766.SAMN05216224_101841"/>
<sequence length="115" mass="12379">MAKTEITDFEKRLSRIDRIHEAGGAFEASGALGRSYFDSMRPKARRGLPLRGIALFLVGAFLLKAAILAQIGATEYAARVDLMAQGNLAQQLGGWVLHADAPTRYLAGVIGSIIH</sequence>
<keyword evidence="1" id="KW-0812">Transmembrane</keyword>
<dbReference type="AlphaFoldDB" id="A0A074U066"/>
<keyword evidence="1" id="KW-0472">Membrane</keyword>
<proteinExistence type="predicted"/>
<reference evidence="2 3" key="1">
    <citation type="submission" date="2014-03" db="EMBL/GenBank/DDBJ databases">
        <title>The draft genome sequence of Thioclava dalianensis DLFJ1-1.</title>
        <authorList>
            <person name="Lai Q."/>
            <person name="Shao Z."/>
        </authorList>
    </citation>
    <scope>NUCLEOTIDE SEQUENCE [LARGE SCALE GENOMIC DNA]</scope>
    <source>
        <strain evidence="2 3">DLFJ1-1</strain>
    </source>
</reference>
<accession>A0A074U066</accession>
<keyword evidence="1" id="KW-1133">Transmembrane helix</keyword>
<evidence type="ECO:0000313" key="2">
    <source>
        <dbReference type="EMBL" id="KEP68082.1"/>
    </source>
</evidence>
<protein>
    <submittedName>
        <fullName evidence="2">Uncharacterized protein</fullName>
    </submittedName>
</protein>
<organism evidence="2 3">
    <name type="scientific">Thioclava dalianensis</name>
    <dbReference type="NCBI Taxonomy" id="1185766"/>
    <lineage>
        <taxon>Bacteria</taxon>
        <taxon>Pseudomonadati</taxon>
        <taxon>Pseudomonadota</taxon>
        <taxon>Alphaproteobacteria</taxon>
        <taxon>Rhodobacterales</taxon>
        <taxon>Paracoccaceae</taxon>
        <taxon>Thioclava</taxon>
    </lineage>
</organism>
<gene>
    <name evidence="2" type="ORF">DL1_15090</name>
</gene>